<keyword evidence="2" id="KW-0238">DNA-binding</keyword>
<dbReference type="InterPro" id="IPR041698">
    <property type="entry name" value="Methyltransf_25"/>
</dbReference>
<dbReference type="GO" id="GO:0008168">
    <property type="term" value="F:methyltransferase activity"/>
    <property type="evidence" value="ECO:0007669"/>
    <property type="project" value="UniProtKB-KW"/>
</dbReference>
<keyword evidence="5" id="KW-0808">Transferase</keyword>
<dbReference type="PROSITE" id="PS00041">
    <property type="entry name" value="HTH_ARAC_FAMILY_1"/>
    <property type="match status" value="1"/>
</dbReference>
<sequence>MKNGIRSFILHLNAPIAKLVPGRADIITAKVTVGGDVVDWQKCMNQAVEYIENNLSSEIDYCTAAQFMNCSDWEFRRVFSFIAQIPLSEYIRRRRLTMAAEDVRNGDKIMDVALRYGYESQAAFSRAFRQLHGLSPSLARDKKLILKSFPRLTFKLILMEGLGMDKKSGNRTSIIGGGEVGFAISVDLDQKNIHKTNSSFWGTKGNDVLGTTALPLYGAYISEEKCQLFGDISGKRVLEIGCGTGHSLQYLGDRKASELWGIDISEQQLQKARQHLEASGHSAALFCAAMEEECGIPVNYFDIVYSVYGIGWTTDLEGTFRRIASYLKEGGTFIFSWSHPIHKCVTAEDDILVFKKCYFDESWYSVSLDGGSLSLSDRKLSTYVNALAKAGFVIEEMIEESDEEIIQAQGENEFSKKAKMLPVTFVIKARKL</sequence>
<protein>
    <submittedName>
        <fullName evidence="5">Methyltransferase domain-containing protein</fullName>
    </submittedName>
</protein>
<dbReference type="PANTHER" id="PTHR47504">
    <property type="entry name" value="RIGHT ORIGIN-BINDING PROTEIN"/>
    <property type="match status" value="1"/>
</dbReference>
<comment type="caution">
    <text evidence="5">The sequence shown here is derived from an EMBL/GenBank/DDBJ whole genome shotgun (WGS) entry which is preliminary data.</text>
</comment>
<dbReference type="InterPro" id="IPR018060">
    <property type="entry name" value="HTH_AraC"/>
</dbReference>
<dbReference type="PANTHER" id="PTHR47504:SF5">
    <property type="entry name" value="RIGHT ORIGIN-BINDING PROTEIN"/>
    <property type="match status" value="1"/>
</dbReference>
<dbReference type="Proteomes" id="UP000743001">
    <property type="component" value="Unassembled WGS sequence"/>
</dbReference>
<dbReference type="Pfam" id="PF13649">
    <property type="entry name" value="Methyltransf_25"/>
    <property type="match status" value="1"/>
</dbReference>
<evidence type="ECO:0000256" key="1">
    <source>
        <dbReference type="ARBA" id="ARBA00023015"/>
    </source>
</evidence>
<dbReference type="CDD" id="cd02440">
    <property type="entry name" value="AdoMet_MTases"/>
    <property type="match status" value="1"/>
</dbReference>
<feature type="domain" description="HTH araC/xylS-type" evidence="4">
    <location>
        <begin position="45"/>
        <end position="142"/>
    </location>
</feature>
<dbReference type="EMBL" id="JAHLQJ010000002">
    <property type="protein sequence ID" value="MBU5670663.1"/>
    <property type="molecule type" value="Genomic_DNA"/>
</dbReference>
<reference evidence="5 6" key="1">
    <citation type="submission" date="2021-06" db="EMBL/GenBank/DDBJ databases">
        <authorList>
            <person name="Sun Q."/>
            <person name="Li D."/>
        </authorList>
    </citation>
    <scope>NUCLEOTIDE SEQUENCE [LARGE SCALE GENOMIC DNA]</scope>
    <source>
        <strain evidence="5 6">MSJ-6</strain>
    </source>
</reference>
<dbReference type="InterPro" id="IPR050959">
    <property type="entry name" value="MarA-like"/>
</dbReference>
<accession>A0ABS6FML2</accession>
<keyword evidence="1" id="KW-0805">Transcription regulation</keyword>
<evidence type="ECO:0000256" key="2">
    <source>
        <dbReference type="ARBA" id="ARBA00023125"/>
    </source>
</evidence>
<dbReference type="PROSITE" id="PS01124">
    <property type="entry name" value="HTH_ARAC_FAMILY_2"/>
    <property type="match status" value="1"/>
</dbReference>
<dbReference type="GO" id="GO:0032259">
    <property type="term" value="P:methylation"/>
    <property type="evidence" value="ECO:0007669"/>
    <property type="project" value="UniProtKB-KW"/>
</dbReference>
<gene>
    <name evidence="5" type="ORF">KQJ23_02355</name>
</gene>
<keyword evidence="3" id="KW-0804">Transcription</keyword>
<proteinExistence type="predicted"/>
<keyword evidence="5" id="KW-0489">Methyltransferase</keyword>
<organism evidence="5 6">
    <name type="scientific">Paenibacillus brevis</name>
    <dbReference type="NCBI Taxonomy" id="2841508"/>
    <lineage>
        <taxon>Bacteria</taxon>
        <taxon>Bacillati</taxon>
        <taxon>Bacillota</taxon>
        <taxon>Bacilli</taxon>
        <taxon>Bacillales</taxon>
        <taxon>Paenibacillaceae</taxon>
        <taxon>Paenibacillus</taxon>
    </lineage>
</organism>
<evidence type="ECO:0000313" key="5">
    <source>
        <dbReference type="EMBL" id="MBU5670663.1"/>
    </source>
</evidence>
<dbReference type="SMART" id="SM00342">
    <property type="entry name" value="HTH_ARAC"/>
    <property type="match status" value="1"/>
</dbReference>
<dbReference type="InterPro" id="IPR018062">
    <property type="entry name" value="HTH_AraC-typ_CS"/>
</dbReference>
<evidence type="ECO:0000313" key="6">
    <source>
        <dbReference type="Proteomes" id="UP000743001"/>
    </source>
</evidence>
<keyword evidence="6" id="KW-1185">Reference proteome</keyword>
<evidence type="ECO:0000259" key="4">
    <source>
        <dbReference type="PROSITE" id="PS01124"/>
    </source>
</evidence>
<evidence type="ECO:0000256" key="3">
    <source>
        <dbReference type="ARBA" id="ARBA00023163"/>
    </source>
</evidence>
<dbReference type="Pfam" id="PF12833">
    <property type="entry name" value="HTH_18"/>
    <property type="match status" value="1"/>
</dbReference>
<name>A0ABS6FML2_9BACL</name>